<dbReference type="Proteomes" id="UP000295285">
    <property type="component" value="Unassembled WGS sequence"/>
</dbReference>
<dbReference type="AlphaFoldDB" id="A0A4R4AU49"/>
<name>A0A4R4AU49_BACTU</name>
<comment type="caution">
    <text evidence="2">The sequence shown here is derived from an EMBL/GenBank/DDBJ whole genome shotgun (WGS) entry which is preliminary data.</text>
</comment>
<reference evidence="2 3" key="1">
    <citation type="submission" date="2019-03" db="EMBL/GenBank/DDBJ databases">
        <title>Above-ground endophytic microbial communities from plants in different locations in the United States.</title>
        <authorList>
            <person name="Frank C."/>
        </authorList>
    </citation>
    <scope>NUCLEOTIDE SEQUENCE [LARGE SCALE GENOMIC DNA]</scope>
    <source>
        <strain evidence="2 3">LP_2_YM</strain>
    </source>
</reference>
<evidence type="ECO:0000313" key="2">
    <source>
        <dbReference type="EMBL" id="TCW43563.1"/>
    </source>
</evidence>
<protein>
    <submittedName>
        <fullName evidence="2">Uncharacterized protein</fullName>
    </submittedName>
</protein>
<dbReference type="EMBL" id="SMDG01000050">
    <property type="protein sequence ID" value="TCW43563.1"/>
    <property type="molecule type" value="Genomic_DNA"/>
</dbReference>
<evidence type="ECO:0000256" key="1">
    <source>
        <dbReference type="SAM" id="Phobius"/>
    </source>
</evidence>
<keyword evidence="1" id="KW-0472">Membrane</keyword>
<feature type="transmembrane region" description="Helical" evidence="1">
    <location>
        <begin position="6"/>
        <end position="24"/>
    </location>
</feature>
<accession>A0A4R4AU49</accession>
<dbReference type="RefSeq" id="WP_243707122.1">
    <property type="nucleotide sequence ID" value="NZ_SMDF01000051.1"/>
</dbReference>
<evidence type="ECO:0000313" key="3">
    <source>
        <dbReference type="Proteomes" id="UP000295285"/>
    </source>
</evidence>
<keyword evidence="1" id="KW-0812">Transmembrane</keyword>
<organism evidence="2 3">
    <name type="scientific">Bacillus thuringiensis</name>
    <dbReference type="NCBI Taxonomy" id="1428"/>
    <lineage>
        <taxon>Bacteria</taxon>
        <taxon>Bacillati</taxon>
        <taxon>Bacillota</taxon>
        <taxon>Bacilli</taxon>
        <taxon>Bacillales</taxon>
        <taxon>Bacillaceae</taxon>
        <taxon>Bacillus</taxon>
        <taxon>Bacillus cereus group</taxon>
    </lineage>
</organism>
<keyword evidence="1" id="KW-1133">Transmembrane helix</keyword>
<sequence length="108" mass="12434">MLNGFGIPGTIITVLTLIGLVFLFRKLFRKINKITFDLNKKGGGVMLKQGWSKFKRKCKSPKDCLRKALDFIFSEVIWDSIFKVFLKLLWAFKGMAKGLKRLIDSIFT</sequence>
<proteinExistence type="predicted"/>
<gene>
    <name evidence="2" type="ORF">EC910_1505</name>
</gene>